<keyword evidence="1" id="KW-0808">Transferase</keyword>
<organism evidence="1 2">
    <name type="scientific">Alkalitalea saponilacus</name>
    <dbReference type="NCBI Taxonomy" id="889453"/>
    <lineage>
        <taxon>Bacteria</taxon>
        <taxon>Pseudomonadati</taxon>
        <taxon>Bacteroidota</taxon>
        <taxon>Bacteroidia</taxon>
        <taxon>Marinilabiliales</taxon>
        <taxon>Marinilabiliaceae</taxon>
        <taxon>Alkalitalea</taxon>
    </lineage>
</organism>
<dbReference type="EMBL" id="FUYV01000024">
    <property type="protein sequence ID" value="SKC23950.1"/>
    <property type="molecule type" value="Genomic_DNA"/>
</dbReference>
<protein>
    <submittedName>
        <fullName evidence="1">Uncharacterized nucleotidyltransferase</fullName>
    </submittedName>
</protein>
<reference evidence="2" key="1">
    <citation type="submission" date="2017-02" db="EMBL/GenBank/DDBJ databases">
        <authorList>
            <person name="Varghese N."/>
            <person name="Submissions S."/>
        </authorList>
    </citation>
    <scope>NUCLEOTIDE SEQUENCE [LARGE SCALE GENOMIC DNA]</scope>
    <source>
        <strain evidence="2">DSM 24412</strain>
    </source>
</reference>
<dbReference type="KEGG" id="asx:CDL62_14150"/>
<evidence type="ECO:0000313" key="1">
    <source>
        <dbReference type="EMBL" id="SKC23950.1"/>
    </source>
</evidence>
<dbReference type="InterPro" id="IPR039498">
    <property type="entry name" value="NTP_transf_5"/>
</dbReference>
<sequence>MFQLKSTVKKSDRNHDHWELIFLPEEKWVVDALFRDCNDLAPLDNDLQQHIILYARKHGLAQLLYKSNSVSQFSQPVLDELKRDFLSIYARNLLFNQILIEILSLFHKNGIEAIVLKGSFLSAVVYENPAFRPFSDIDILVREEQADTAWKLLWPDSGYKLVKQDATGHHLPPVMFRGATIEVHRSLFPQNTSYKIPVDVIWRSAVRDIKSGLFSLDPCSQVLHTCLHTYYNYKMGGIRLGWLMDIRKLMEYYDELSWDDVLSKAHRYGIYEPVTLILSLYNILNPAANLNVPLKGRQKRELELIIKFARGTGEQKLEYSYSIAWERFWNSKGLKQKYHFLKQLIRNDNAGIKRNVFIRLSYLFRNTFRMFFQKIKDKL</sequence>
<dbReference type="Pfam" id="PF14907">
    <property type="entry name" value="NTP_transf_5"/>
    <property type="match status" value="1"/>
</dbReference>
<keyword evidence="2" id="KW-1185">Reference proteome</keyword>
<dbReference type="AlphaFoldDB" id="A0A1T5HTX8"/>
<proteinExistence type="predicted"/>
<name>A0A1T5HTX8_9BACT</name>
<dbReference type="OrthoDB" id="1117814at2"/>
<dbReference type="STRING" id="889453.SAMN03080601_03237"/>
<evidence type="ECO:0000313" key="2">
    <source>
        <dbReference type="Proteomes" id="UP000191055"/>
    </source>
</evidence>
<accession>A0A1T5HTX8</accession>
<gene>
    <name evidence="1" type="ORF">SAMN03080601_03237</name>
</gene>
<dbReference type="Proteomes" id="UP000191055">
    <property type="component" value="Unassembled WGS sequence"/>
</dbReference>
<dbReference type="RefSeq" id="WP_079558901.1">
    <property type="nucleotide sequence ID" value="NZ_CP021904.1"/>
</dbReference>
<dbReference type="GO" id="GO:0016740">
    <property type="term" value="F:transferase activity"/>
    <property type="evidence" value="ECO:0007669"/>
    <property type="project" value="UniProtKB-KW"/>
</dbReference>